<feature type="region of interest" description="Disordered" evidence="1">
    <location>
        <begin position="1"/>
        <end position="35"/>
    </location>
</feature>
<dbReference type="EMBL" id="QVNQ01000007">
    <property type="protein sequence ID" value="RFS83227.1"/>
    <property type="molecule type" value="Genomic_DNA"/>
</dbReference>
<evidence type="ECO:0000313" key="4">
    <source>
        <dbReference type="Proteomes" id="UP000262882"/>
    </source>
</evidence>
<evidence type="ECO:0000256" key="2">
    <source>
        <dbReference type="SAM" id="Phobius"/>
    </source>
</evidence>
<name>A0A372GD29_9ACTN</name>
<dbReference type="OrthoDB" id="3464836at2"/>
<gene>
    <name evidence="3" type="ORF">D0T12_24075</name>
</gene>
<proteinExistence type="predicted"/>
<sequence length="302" mass="30613">MADSPSRSDTPDAASPWGDARPWWTADHGDGTGPHGMVPDVTGPQLVIGDMSGGYPVVPVAQGGTGPLPVMPGPPPHGPMLPGPTLPGAGRQGPPPRPARRRPLRVLLVAGAVMVASAVLMAGVVAFRVEGGGDGGGRGTGTTGGVLASRKVIDAGAVAGGLRRDALTSPPASAAYPFVAGAIWATGVPVAERGQAVYAEGPGRPINLLFVGGTGPVGDPAAFLRRARPTTFIAGQGAEPGAQGGKAVCGTFAVLADTHTYCAWATEDSYGVVASNRPTLSPHFPLMAELMRRIRRDVERPR</sequence>
<dbReference type="AlphaFoldDB" id="A0A372GD29"/>
<comment type="caution">
    <text evidence="3">The sequence shown here is derived from an EMBL/GenBank/DDBJ whole genome shotgun (WGS) entry which is preliminary data.</text>
</comment>
<protein>
    <submittedName>
        <fullName evidence="3">Uncharacterized protein</fullName>
    </submittedName>
</protein>
<keyword evidence="2" id="KW-0812">Transmembrane</keyword>
<organism evidence="3 4">
    <name type="scientific">Actinomadura spongiicola</name>
    <dbReference type="NCBI Taxonomy" id="2303421"/>
    <lineage>
        <taxon>Bacteria</taxon>
        <taxon>Bacillati</taxon>
        <taxon>Actinomycetota</taxon>
        <taxon>Actinomycetes</taxon>
        <taxon>Streptosporangiales</taxon>
        <taxon>Thermomonosporaceae</taxon>
        <taxon>Actinomadura</taxon>
    </lineage>
</organism>
<dbReference type="RefSeq" id="WP_117401926.1">
    <property type="nucleotide sequence ID" value="NZ_QVNQ01000007.1"/>
</dbReference>
<keyword evidence="4" id="KW-1185">Reference proteome</keyword>
<feature type="region of interest" description="Disordered" evidence="1">
    <location>
        <begin position="72"/>
        <end position="100"/>
    </location>
</feature>
<reference evidence="3 4" key="1">
    <citation type="submission" date="2018-08" db="EMBL/GenBank/DDBJ databases">
        <title>Actinomadura spongicola sp. nov., isolated from marine sponge Leucetta chagosensis.</title>
        <authorList>
            <person name="Li L."/>
            <person name="Lin H.W."/>
        </authorList>
    </citation>
    <scope>NUCLEOTIDE SEQUENCE [LARGE SCALE GENOMIC DNA]</scope>
    <source>
        <strain evidence="3 4">LHW52907</strain>
    </source>
</reference>
<evidence type="ECO:0000313" key="3">
    <source>
        <dbReference type="EMBL" id="RFS83227.1"/>
    </source>
</evidence>
<keyword evidence="2" id="KW-0472">Membrane</keyword>
<keyword evidence="2" id="KW-1133">Transmembrane helix</keyword>
<evidence type="ECO:0000256" key="1">
    <source>
        <dbReference type="SAM" id="MobiDB-lite"/>
    </source>
</evidence>
<dbReference type="Proteomes" id="UP000262882">
    <property type="component" value="Unassembled WGS sequence"/>
</dbReference>
<accession>A0A372GD29</accession>
<feature type="compositionally biased region" description="Pro residues" evidence="1">
    <location>
        <begin position="72"/>
        <end position="85"/>
    </location>
</feature>
<feature type="transmembrane region" description="Helical" evidence="2">
    <location>
        <begin position="106"/>
        <end position="127"/>
    </location>
</feature>